<keyword evidence="3" id="KW-0677">Repeat</keyword>
<keyword evidence="1" id="KW-0690">Ribosome biogenesis</keyword>
<dbReference type="InterPro" id="IPR011989">
    <property type="entry name" value="ARM-like"/>
</dbReference>
<protein>
    <recommendedName>
        <fullName evidence="7">PUM-HD domain-containing protein</fullName>
    </recommendedName>
</protein>
<feature type="region of interest" description="Disordered" evidence="6">
    <location>
        <begin position="901"/>
        <end position="934"/>
    </location>
</feature>
<name>A0A1E3B4C2_ASPCR</name>
<dbReference type="Pfam" id="PF13191">
    <property type="entry name" value="AAA_16"/>
    <property type="match status" value="1"/>
</dbReference>
<dbReference type="SUPFAM" id="SSF52540">
    <property type="entry name" value="P-loop containing nucleoside triphosphate hydrolases"/>
    <property type="match status" value="1"/>
</dbReference>
<evidence type="ECO:0000256" key="6">
    <source>
        <dbReference type="SAM" id="MobiDB-lite"/>
    </source>
</evidence>
<feature type="compositionally biased region" description="Polar residues" evidence="6">
    <location>
        <begin position="912"/>
        <end position="927"/>
    </location>
</feature>
<keyword evidence="9" id="KW-1185">Reference proteome</keyword>
<dbReference type="Gene3D" id="3.40.50.300">
    <property type="entry name" value="P-loop containing nucleotide triphosphate hydrolases"/>
    <property type="match status" value="1"/>
</dbReference>
<feature type="region of interest" description="Disordered" evidence="6">
    <location>
        <begin position="957"/>
        <end position="997"/>
    </location>
</feature>
<feature type="compositionally biased region" description="Low complexity" evidence="6">
    <location>
        <begin position="1368"/>
        <end position="1384"/>
    </location>
</feature>
<dbReference type="Proteomes" id="UP000094569">
    <property type="component" value="Unassembled WGS sequence"/>
</dbReference>
<evidence type="ECO:0000313" key="8">
    <source>
        <dbReference type="EMBL" id="ODM15286.1"/>
    </source>
</evidence>
<feature type="repeat" description="Pumilio" evidence="5">
    <location>
        <begin position="734"/>
        <end position="769"/>
    </location>
</feature>
<feature type="region of interest" description="Disordered" evidence="6">
    <location>
        <begin position="402"/>
        <end position="510"/>
    </location>
</feature>
<evidence type="ECO:0000313" key="9">
    <source>
        <dbReference type="Proteomes" id="UP000094569"/>
    </source>
</evidence>
<feature type="compositionally biased region" description="Polar residues" evidence="6">
    <location>
        <begin position="411"/>
        <end position="432"/>
    </location>
</feature>
<feature type="compositionally biased region" description="Basic and acidic residues" evidence="6">
    <location>
        <begin position="460"/>
        <end position="471"/>
    </location>
</feature>
<comment type="caution">
    <text evidence="8">The sequence shown here is derived from an EMBL/GenBank/DDBJ whole genome shotgun (WGS) entry which is preliminary data.</text>
</comment>
<dbReference type="Pfam" id="PF00806">
    <property type="entry name" value="PUF"/>
    <property type="match status" value="8"/>
</dbReference>
<feature type="region of interest" description="Disordered" evidence="6">
    <location>
        <begin position="195"/>
        <end position="240"/>
    </location>
</feature>
<dbReference type="InterPro" id="IPR033712">
    <property type="entry name" value="Pumilio_RNA-bd"/>
</dbReference>
<sequence length="1509" mass="164227">MAFKSGLSERLDELRFPSPRSPPSESPYMGYTTMAPAGHPNMASAFSRPSGDVRANLHRRFTTDSSKLSSWNYFSQPGNTPHVTDPQELVSSANNSYKTQLFEKKRQHIEYMREQRRRFEEDMKLLDLQHEKEKLEMDQLARDLAKAGIPGPVSEPTTPPEYHDNGIAAGFSRPNRFSTSSVTSSPGFFNVFAPSNQMTSSPNGAQTPTNRFSVHSVPGSRRNSEKEDFGNEQLSSPFRPGPAIHRYSMPTANLSQFRANAPAPGFNNPSGLDSFSAAKYLFPHDDDRDTVRDEDRIPTPDIKSYLKLTEPDDKFPTLSRRDENGLLSANSDALDLANSRTPNPESWNAHNRHRASHQSMPQNTLNMFRLNHQLGSPTGDNRPTGVNVARHAARHSLEANLFYGNEDTRENAVSTASSRPTSLQSSYSTNDLPTVKDNDFDPAITPPKAHADVFQGRFRQTRDSPDHEDAQRPGSQSSTTTLQASAAPFGPQLNTTASNPIAPGSTTATPLTSVPNSFYGYGMQPYLGNPMQVNNQLPNYNPPGSFAGYGPYGGFRVNDTPARGAVGARRSGDGESTQLSRFANFPLEHYRGELYSLCKDQHGCRYLQRKLEERTPEHVQLIFEETHPHVVELMTDPFGNYLCQKLLEYSNDEQRTALINNAAPELVKIALNQHGTRALQKMIEFVSTPEQTRTVIRSLENHVVALVQDLNGNHVIQKCLNRLSAEDAQFVYDAVGANCVVVGTHRHGCCVLQRCIDHASGEQRARLIAQITANAFSLVQDPFGNYVVQYILDLAEPHFTEPLCQSFRGHIPALSKQKFSSNVIEKCLRTADLQMRRQLIEEMLAGNELERMLRDSFANYVVQTAMDFSDPEMRAHVVDSIRPILPAIRQTPHGRRIAGKIMASEGSGRGNAATSGQVAPNEMNSAQLPGPLQGAPKPLLYQQNAFASASLGRQFGNQNYTPASGSSSGSNASSGGASDSSGSLYTPAAQQPTGNFGAQGPLPSTLVVHGISATCKSTIVRAVVSALQVPHAIVRSTECITGRHLLTKILWTTLEALGRTNEWEKFGKGRCEHVSALAVLLGEILASSEDGKFVLVLDGIDKQREAPQTLLAALARLGEVIPSLCVVLVLNSTPRPLFLQAVAVPHISFPSYTRNEATRIILNADSPFVEGLPEEVITKVYPQFVPTIFDSLVGPTASSIPVFRSICDKLWPQFVAPIVNGETPPGGTGEWDFTRLLVRNRSLFRQQGEATLVHHIVPEEPTQVAGTIAKPSLKAVSAPSPLPSLPYFATLILTSAYLASHIPQRLDTIFFSKFSSSSLSARNKRAHHRRRLKLLSRAQAEDNKANDPSTPKKGKRQKTRITKSTLESAFATTSATTSAAGGAPGVAGPSTILTARPFPLERLVAIYHAIDPNPPANPIKVAAVSDAIYAELATLRRLRLVVPAGARDSSGGSGRVGGGSSSGSTSLSSGNTTADAGDKWCVNVSGDWIGEVAKEVGVEVGEWLAGGLD</sequence>
<feature type="compositionally biased region" description="Gly residues" evidence="6">
    <location>
        <begin position="1451"/>
        <end position="1461"/>
    </location>
</feature>
<feature type="compositionally biased region" description="Low complexity" evidence="6">
    <location>
        <begin position="475"/>
        <end position="487"/>
    </location>
</feature>
<dbReference type="STRING" id="573508.A0A1E3B4C2"/>
<feature type="repeat" description="Pumilio" evidence="5">
    <location>
        <begin position="842"/>
        <end position="879"/>
    </location>
</feature>
<feature type="repeat" description="Pumilio" evidence="5">
    <location>
        <begin position="589"/>
        <end position="624"/>
    </location>
</feature>
<feature type="repeat" description="Pumilio" evidence="5">
    <location>
        <begin position="698"/>
        <end position="733"/>
    </location>
</feature>
<evidence type="ECO:0000259" key="7">
    <source>
        <dbReference type="PROSITE" id="PS50303"/>
    </source>
</evidence>
<dbReference type="InterPro" id="IPR033133">
    <property type="entry name" value="PUM-HD"/>
</dbReference>
<dbReference type="InterPro" id="IPR047088">
    <property type="entry name" value="ORC5_C"/>
</dbReference>
<dbReference type="InterPro" id="IPR027417">
    <property type="entry name" value="P-loop_NTPase"/>
</dbReference>
<evidence type="ECO:0000256" key="2">
    <source>
        <dbReference type="ARBA" id="ARBA00022552"/>
    </source>
</evidence>
<proteinExistence type="predicted"/>
<dbReference type="InterPro" id="IPR041664">
    <property type="entry name" value="AAA_16"/>
</dbReference>
<feature type="repeat" description="Pumilio" evidence="5">
    <location>
        <begin position="770"/>
        <end position="805"/>
    </location>
</feature>
<dbReference type="Gene3D" id="1.25.10.10">
    <property type="entry name" value="Leucine-rich Repeat Variant"/>
    <property type="match status" value="1"/>
</dbReference>
<dbReference type="FunFam" id="3.40.50.300:FF:002614">
    <property type="entry name" value="Origin recognition complex subunit Orc5, putative"/>
    <property type="match status" value="1"/>
</dbReference>
<feature type="region of interest" description="Disordered" evidence="6">
    <location>
        <begin position="1"/>
        <end position="49"/>
    </location>
</feature>
<keyword evidence="2" id="KW-0698">rRNA processing</keyword>
<feature type="compositionally biased region" description="Low complexity" evidence="6">
    <location>
        <begin position="963"/>
        <end position="983"/>
    </location>
</feature>
<dbReference type="EMBL" id="JXNT01000017">
    <property type="protein sequence ID" value="ODM15286.1"/>
    <property type="molecule type" value="Genomic_DNA"/>
</dbReference>
<evidence type="ECO:0000256" key="1">
    <source>
        <dbReference type="ARBA" id="ARBA00022517"/>
    </source>
</evidence>
<dbReference type="VEuPathDB" id="FungiDB:SI65_09227"/>
<dbReference type="OrthoDB" id="668540at2759"/>
<reference evidence="8 9" key="1">
    <citation type="journal article" date="2016" name="BMC Genomics">
        <title>Comparative genomic and transcriptomic analyses of the Fuzhuan brick tea-fermentation fungus Aspergillus cristatus.</title>
        <authorList>
            <person name="Ge Y."/>
            <person name="Wang Y."/>
            <person name="Liu Y."/>
            <person name="Tan Y."/>
            <person name="Ren X."/>
            <person name="Zhang X."/>
            <person name="Hyde K.D."/>
            <person name="Liu Y."/>
            <person name="Liu Z."/>
        </authorList>
    </citation>
    <scope>NUCLEOTIDE SEQUENCE [LARGE SCALE GENOMIC DNA]</scope>
    <source>
        <strain evidence="8 9">GZAAS20.1005</strain>
    </source>
</reference>
<feature type="repeat" description="Pumilio" evidence="5">
    <location>
        <begin position="661"/>
        <end position="697"/>
    </location>
</feature>
<feature type="compositionally biased region" description="Basic residues" evidence="6">
    <location>
        <begin position="1352"/>
        <end position="1361"/>
    </location>
</feature>
<feature type="repeat" description="Pumilio" evidence="5">
    <location>
        <begin position="806"/>
        <end position="841"/>
    </location>
</feature>
<dbReference type="Pfam" id="PF14630">
    <property type="entry name" value="ORC5_C"/>
    <property type="match status" value="1"/>
</dbReference>
<dbReference type="FunFam" id="1.25.10.10:FF:000237">
    <property type="entry name" value="Pumilio homolog 9"/>
    <property type="match status" value="1"/>
</dbReference>
<evidence type="ECO:0000256" key="4">
    <source>
        <dbReference type="ARBA" id="ARBA00024893"/>
    </source>
</evidence>
<feature type="region of interest" description="Disordered" evidence="6">
    <location>
        <begin position="1335"/>
        <end position="1384"/>
    </location>
</feature>
<dbReference type="SUPFAM" id="SSF48371">
    <property type="entry name" value="ARM repeat"/>
    <property type="match status" value="1"/>
</dbReference>
<dbReference type="InterPro" id="IPR016024">
    <property type="entry name" value="ARM-type_fold"/>
</dbReference>
<dbReference type="GO" id="GO:0010608">
    <property type="term" value="P:post-transcriptional regulation of gene expression"/>
    <property type="evidence" value="ECO:0007669"/>
    <property type="project" value="TreeGrafter"/>
</dbReference>
<dbReference type="GO" id="GO:0005737">
    <property type="term" value="C:cytoplasm"/>
    <property type="evidence" value="ECO:0007669"/>
    <property type="project" value="TreeGrafter"/>
</dbReference>
<organism evidence="8 9">
    <name type="scientific">Aspergillus cristatus</name>
    <name type="common">Chinese Fuzhuan brick tea-fermentation fungus</name>
    <name type="synonym">Eurotium cristatum</name>
    <dbReference type="NCBI Taxonomy" id="573508"/>
    <lineage>
        <taxon>Eukaryota</taxon>
        <taxon>Fungi</taxon>
        <taxon>Dikarya</taxon>
        <taxon>Ascomycota</taxon>
        <taxon>Pezizomycotina</taxon>
        <taxon>Eurotiomycetes</taxon>
        <taxon>Eurotiomycetidae</taxon>
        <taxon>Eurotiales</taxon>
        <taxon>Aspergillaceae</taxon>
        <taxon>Aspergillus</taxon>
        <taxon>Aspergillus subgen. Aspergillus</taxon>
    </lineage>
</organism>
<dbReference type="SMART" id="SM00025">
    <property type="entry name" value="Pumilio"/>
    <property type="match status" value="8"/>
</dbReference>
<feature type="compositionally biased region" description="Polar residues" evidence="6">
    <location>
        <begin position="195"/>
        <end position="213"/>
    </location>
</feature>
<feature type="region of interest" description="Disordered" evidence="6">
    <location>
        <begin position="1446"/>
        <end position="1474"/>
    </location>
</feature>
<dbReference type="GO" id="GO:0003729">
    <property type="term" value="F:mRNA binding"/>
    <property type="evidence" value="ECO:0007669"/>
    <property type="project" value="TreeGrafter"/>
</dbReference>
<dbReference type="Pfam" id="PF21639">
    <property type="entry name" value="ORC5_lid"/>
    <property type="match status" value="1"/>
</dbReference>
<evidence type="ECO:0000256" key="5">
    <source>
        <dbReference type="PROSITE-ProRule" id="PRU00317"/>
    </source>
</evidence>
<dbReference type="PROSITE" id="PS50302">
    <property type="entry name" value="PUM"/>
    <property type="match status" value="8"/>
</dbReference>
<dbReference type="PROSITE" id="PS50303">
    <property type="entry name" value="PUM_HD"/>
    <property type="match status" value="1"/>
</dbReference>
<dbReference type="PANTHER" id="PTHR12537">
    <property type="entry name" value="RNA BINDING PROTEIN PUMILIO-RELATED"/>
    <property type="match status" value="1"/>
</dbReference>
<dbReference type="GO" id="GO:0006364">
    <property type="term" value="P:rRNA processing"/>
    <property type="evidence" value="ECO:0007669"/>
    <property type="project" value="UniProtKB-KW"/>
</dbReference>
<dbReference type="InterPro" id="IPR001313">
    <property type="entry name" value="Pumilio_RNA-bd_rpt"/>
</dbReference>
<dbReference type="InterPro" id="IPR048866">
    <property type="entry name" value="ORC5_lid"/>
</dbReference>
<accession>A0A1E3B4C2</accession>
<comment type="function">
    <text evidence="4">RNA-binding nucleolar protein required for pre-rRNA processing. Involved in production of 18S rRNA and assembly of small ribosomal subunit.</text>
</comment>
<feature type="domain" description="PUM-HD" evidence="7">
    <location>
        <begin position="568"/>
        <end position="905"/>
    </location>
</feature>
<dbReference type="PANTHER" id="PTHR12537:SF13">
    <property type="entry name" value="PUMILIO HOMOLOGY DOMAIN FAMILY MEMBER 4"/>
    <property type="match status" value="1"/>
</dbReference>
<evidence type="ECO:0000256" key="3">
    <source>
        <dbReference type="ARBA" id="ARBA00022737"/>
    </source>
</evidence>
<dbReference type="CDD" id="cd07920">
    <property type="entry name" value="Pumilio"/>
    <property type="match status" value="1"/>
</dbReference>
<feature type="compositionally biased region" description="Polar residues" evidence="6">
    <location>
        <begin position="492"/>
        <end position="510"/>
    </location>
</feature>
<gene>
    <name evidence="8" type="ORF">SI65_09227</name>
</gene>
<feature type="repeat" description="Pumilio" evidence="5">
    <location>
        <begin position="625"/>
        <end position="660"/>
    </location>
</feature>